<reference evidence="1 2" key="1">
    <citation type="journal article" date="2015" name="Genome Announc.">
        <title>Complete Genome Sequence of Pseudoxanthomonas suwonensis Strain J1, a Cellulose-Degrading Bacterium Isolated from Leaf- and Wood-Enriched Soil.</title>
        <authorList>
            <person name="Hou L."/>
            <person name="Jiang J."/>
            <person name="Xu Z."/>
            <person name="Zhou Y."/>
            <person name="Leung F.C."/>
        </authorList>
    </citation>
    <scope>NUCLEOTIDE SEQUENCE [LARGE SCALE GENOMIC DNA]</scope>
    <source>
        <strain evidence="1 2">J1</strain>
    </source>
</reference>
<protein>
    <submittedName>
        <fullName evidence="1">Uncharacterized protein</fullName>
    </submittedName>
</protein>
<evidence type="ECO:0000313" key="2">
    <source>
        <dbReference type="Proteomes" id="UP000033067"/>
    </source>
</evidence>
<dbReference type="Proteomes" id="UP000033067">
    <property type="component" value="Chromosome"/>
</dbReference>
<dbReference type="EMBL" id="CP011144">
    <property type="protein sequence ID" value="AKC85870.1"/>
    <property type="molecule type" value="Genomic_DNA"/>
</dbReference>
<accession>A0A0E3UMA5</accession>
<evidence type="ECO:0000313" key="1">
    <source>
        <dbReference type="EMBL" id="AKC85870.1"/>
    </source>
</evidence>
<name>A0A0E3UMA5_9GAMM</name>
<organism evidence="1 2">
    <name type="scientific">Pseudoxanthomonas suwonensis</name>
    <dbReference type="NCBI Taxonomy" id="314722"/>
    <lineage>
        <taxon>Bacteria</taxon>
        <taxon>Pseudomonadati</taxon>
        <taxon>Pseudomonadota</taxon>
        <taxon>Gammaproteobacteria</taxon>
        <taxon>Lysobacterales</taxon>
        <taxon>Lysobacteraceae</taxon>
        <taxon>Pseudoxanthomonas</taxon>
    </lineage>
</organism>
<proteinExistence type="predicted"/>
<sequence length="61" mass="7099">MSFFVVAVRIRTMCLDLLSRVTSARRKVSFVDVSRTADVFSWLLIKLNSMFLFSLHIFNVL</sequence>
<keyword evidence="2" id="KW-1185">Reference proteome</keyword>
<gene>
    <name evidence="1" type="ORF">WQ53_02920</name>
</gene>
<dbReference type="KEGG" id="psuw:WQ53_02920"/>
<dbReference type="AlphaFoldDB" id="A0A0E3UMA5"/>